<keyword evidence="3" id="KW-1185">Reference proteome</keyword>
<dbReference type="GO" id="GO:0051920">
    <property type="term" value="F:peroxiredoxin activity"/>
    <property type="evidence" value="ECO:0007669"/>
    <property type="project" value="InterPro"/>
</dbReference>
<dbReference type="Gene3D" id="1.20.1290.10">
    <property type="entry name" value="AhpD-like"/>
    <property type="match status" value="1"/>
</dbReference>
<dbReference type="RefSeq" id="WP_135623878.1">
    <property type="nucleotide sequence ID" value="NZ_RQGD01000034.1"/>
</dbReference>
<dbReference type="AlphaFoldDB" id="A0A4R9JXE9"/>
<gene>
    <name evidence="2" type="ORF">EHQ58_10635</name>
</gene>
<evidence type="ECO:0000313" key="3">
    <source>
        <dbReference type="Proteomes" id="UP000297693"/>
    </source>
</evidence>
<dbReference type="InterPro" id="IPR029032">
    <property type="entry name" value="AhpD-like"/>
</dbReference>
<protein>
    <submittedName>
        <fullName evidence="2">Carboxymuconolactone decarboxylase family protein</fullName>
    </submittedName>
</protein>
<dbReference type="PANTHER" id="PTHR35446">
    <property type="entry name" value="SI:CH211-175M2.5"/>
    <property type="match status" value="1"/>
</dbReference>
<proteinExistence type="predicted"/>
<dbReference type="InterPro" id="IPR003779">
    <property type="entry name" value="CMD-like"/>
</dbReference>
<accession>A0A4R9JXE9</accession>
<sequence>MRSFLVPTREEVSPTNQKIFDNLKAGLGFVPNLYATIGKSANALQSYMTLQNAKSSLTGKEREVINLVVSQFNNCQYCLSAHTTIGKMKGFTDGQIMDIRKSTDNFDLKMKALSRLVKSIVETHGRPDATLLEAFFTAGYTEENMIDMLVIIGDKIVSNYLHGITQIPIDFELAPELK</sequence>
<dbReference type="EMBL" id="RQGD01000034">
    <property type="protein sequence ID" value="TGL57860.1"/>
    <property type="molecule type" value="Genomic_DNA"/>
</dbReference>
<dbReference type="NCBIfam" id="TIGR00778">
    <property type="entry name" value="ahpD_dom"/>
    <property type="match status" value="1"/>
</dbReference>
<evidence type="ECO:0000259" key="1">
    <source>
        <dbReference type="Pfam" id="PF02627"/>
    </source>
</evidence>
<name>A0A4R9JXE9_9LEPT</name>
<dbReference type="InterPro" id="IPR004675">
    <property type="entry name" value="AhpD_core"/>
</dbReference>
<comment type="caution">
    <text evidence="2">The sequence shown here is derived from an EMBL/GenBank/DDBJ whole genome shotgun (WGS) entry which is preliminary data.</text>
</comment>
<feature type="domain" description="Carboxymuconolactone decarboxylase-like" evidence="1">
    <location>
        <begin position="42"/>
        <end position="100"/>
    </location>
</feature>
<reference evidence="2" key="1">
    <citation type="journal article" date="2019" name="PLoS Negl. Trop. Dis.">
        <title>Revisiting the worldwide diversity of Leptospira species in the environment.</title>
        <authorList>
            <person name="Vincent A.T."/>
            <person name="Schiettekatte O."/>
            <person name="Bourhy P."/>
            <person name="Veyrier F.J."/>
            <person name="Picardeau M."/>
        </authorList>
    </citation>
    <scope>NUCLEOTIDE SEQUENCE [LARGE SCALE GENOMIC DNA]</scope>
    <source>
        <strain evidence="2">201702476</strain>
    </source>
</reference>
<dbReference type="PANTHER" id="PTHR35446:SF3">
    <property type="entry name" value="CMD DOMAIN-CONTAINING PROTEIN"/>
    <property type="match status" value="1"/>
</dbReference>
<dbReference type="Pfam" id="PF02627">
    <property type="entry name" value="CMD"/>
    <property type="match status" value="1"/>
</dbReference>
<evidence type="ECO:0000313" key="2">
    <source>
        <dbReference type="EMBL" id="TGL57860.1"/>
    </source>
</evidence>
<organism evidence="2 3">
    <name type="scientific">Leptospira ognonensis</name>
    <dbReference type="NCBI Taxonomy" id="2484945"/>
    <lineage>
        <taxon>Bacteria</taxon>
        <taxon>Pseudomonadati</taxon>
        <taxon>Spirochaetota</taxon>
        <taxon>Spirochaetia</taxon>
        <taxon>Leptospirales</taxon>
        <taxon>Leptospiraceae</taxon>
        <taxon>Leptospira</taxon>
    </lineage>
</organism>
<dbReference type="OrthoDB" id="9801997at2"/>
<dbReference type="Proteomes" id="UP000297693">
    <property type="component" value="Unassembled WGS sequence"/>
</dbReference>
<dbReference type="SUPFAM" id="SSF69118">
    <property type="entry name" value="AhpD-like"/>
    <property type="match status" value="1"/>
</dbReference>